<protein>
    <submittedName>
        <fullName evidence="2">Uncharacterized protein</fullName>
    </submittedName>
</protein>
<organism evidence="2 3">
    <name type="scientific">Brachionus plicatilis</name>
    <name type="common">Marine rotifer</name>
    <name type="synonym">Brachionus muelleri</name>
    <dbReference type="NCBI Taxonomy" id="10195"/>
    <lineage>
        <taxon>Eukaryota</taxon>
        <taxon>Metazoa</taxon>
        <taxon>Spiralia</taxon>
        <taxon>Gnathifera</taxon>
        <taxon>Rotifera</taxon>
        <taxon>Eurotatoria</taxon>
        <taxon>Monogononta</taxon>
        <taxon>Pseudotrocha</taxon>
        <taxon>Ploima</taxon>
        <taxon>Brachionidae</taxon>
        <taxon>Brachionus</taxon>
    </lineage>
</organism>
<dbReference type="EMBL" id="REGN01001244">
    <property type="protein sequence ID" value="RNA36085.1"/>
    <property type="molecule type" value="Genomic_DNA"/>
</dbReference>
<feature type="compositionally biased region" description="Polar residues" evidence="1">
    <location>
        <begin position="264"/>
        <end position="287"/>
    </location>
</feature>
<feature type="compositionally biased region" description="Polar residues" evidence="1">
    <location>
        <begin position="117"/>
        <end position="128"/>
    </location>
</feature>
<dbReference type="AlphaFoldDB" id="A0A3M7SK48"/>
<sequence length="371" mass="41656">LDCGDFARAQRLDYSNVSAEDNNEKNANSKESNNVEHRQSTGFLQELKLKQEQRSQQSSSVESSSTYFRLVHRSGSYSQINESSKRGEHVSRNTTSNQKRAHANSHKPVQYERRSLSHNTATSHSQSKPEPNTPNTPNTEEFFGGHGSVRSLVQSYEEQSAKNDTDPRIEKIRLDRLNEMKSLKKQFDQEQAQKQLQKELSTISERTEHTNSINLANTIDSPTGVLINTNSRSATTVTNVVRQLNDKFLDSSTGASGDGASATNRNLSALNSSTPIQTNNLSQTSARPTAKATIEAIQNLKQERAEIQIPIQFVNKNNSESEDDELFKTSARLDLKKTADQVNRTKSNQSSQEDYLSNTQVKLSLRYFRNL</sequence>
<feature type="compositionally biased region" description="Low complexity" evidence="1">
    <location>
        <begin position="250"/>
        <end position="263"/>
    </location>
</feature>
<feature type="non-terminal residue" evidence="2">
    <location>
        <position position="1"/>
    </location>
</feature>
<comment type="caution">
    <text evidence="2">The sequence shown here is derived from an EMBL/GenBank/DDBJ whole genome shotgun (WGS) entry which is preliminary data.</text>
</comment>
<reference evidence="2 3" key="1">
    <citation type="journal article" date="2018" name="Sci. Rep.">
        <title>Genomic signatures of local adaptation to the degree of environmental predictability in rotifers.</title>
        <authorList>
            <person name="Franch-Gras L."/>
            <person name="Hahn C."/>
            <person name="Garcia-Roger E.M."/>
            <person name="Carmona M.J."/>
            <person name="Serra M."/>
            <person name="Gomez A."/>
        </authorList>
    </citation>
    <scope>NUCLEOTIDE SEQUENCE [LARGE SCALE GENOMIC DNA]</scope>
    <source>
        <strain evidence="2">HYR1</strain>
    </source>
</reference>
<feature type="region of interest" description="Disordered" evidence="1">
    <location>
        <begin position="249"/>
        <end position="288"/>
    </location>
</feature>
<keyword evidence="3" id="KW-1185">Reference proteome</keyword>
<evidence type="ECO:0000256" key="1">
    <source>
        <dbReference type="SAM" id="MobiDB-lite"/>
    </source>
</evidence>
<accession>A0A3M7SK48</accession>
<gene>
    <name evidence="2" type="ORF">BpHYR1_035006</name>
</gene>
<feature type="region of interest" description="Disordered" evidence="1">
    <location>
        <begin position="11"/>
        <end position="145"/>
    </location>
</feature>
<evidence type="ECO:0000313" key="3">
    <source>
        <dbReference type="Proteomes" id="UP000276133"/>
    </source>
</evidence>
<feature type="compositionally biased region" description="Low complexity" evidence="1">
    <location>
        <begin position="129"/>
        <end position="141"/>
    </location>
</feature>
<feature type="compositionally biased region" description="Low complexity" evidence="1">
    <location>
        <begin position="54"/>
        <end position="65"/>
    </location>
</feature>
<feature type="compositionally biased region" description="Basic and acidic residues" evidence="1">
    <location>
        <begin position="22"/>
        <end position="39"/>
    </location>
</feature>
<proteinExistence type="predicted"/>
<name>A0A3M7SK48_BRAPC</name>
<dbReference type="Proteomes" id="UP000276133">
    <property type="component" value="Unassembled WGS sequence"/>
</dbReference>
<evidence type="ECO:0000313" key="2">
    <source>
        <dbReference type="EMBL" id="RNA36085.1"/>
    </source>
</evidence>